<dbReference type="CDD" id="cd00082">
    <property type="entry name" value="HisKA"/>
    <property type="match status" value="1"/>
</dbReference>
<comment type="subcellular location">
    <subcellularLocation>
        <location evidence="2">Membrane</location>
    </subcellularLocation>
</comment>
<dbReference type="SUPFAM" id="SSF55874">
    <property type="entry name" value="ATPase domain of HSP90 chaperone/DNA topoisomerase II/histidine kinase"/>
    <property type="match status" value="1"/>
</dbReference>
<dbReference type="InterPro" id="IPR035965">
    <property type="entry name" value="PAS-like_dom_sf"/>
</dbReference>
<dbReference type="CDD" id="cd00130">
    <property type="entry name" value="PAS"/>
    <property type="match status" value="1"/>
</dbReference>
<dbReference type="SMART" id="SM00388">
    <property type="entry name" value="HisKA"/>
    <property type="match status" value="1"/>
</dbReference>
<evidence type="ECO:0000313" key="15">
    <source>
        <dbReference type="EMBL" id="TLD40962.1"/>
    </source>
</evidence>
<keyword evidence="6" id="KW-0547">Nucleotide-binding</keyword>
<dbReference type="SMART" id="SM00387">
    <property type="entry name" value="HATPase_c"/>
    <property type="match status" value="1"/>
</dbReference>
<dbReference type="EC" id="2.7.13.3" evidence="3"/>
<keyword evidence="4" id="KW-0597">Phosphoprotein</keyword>
<dbReference type="Gene3D" id="3.30.450.20">
    <property type="entry name" value="PAS domain"/>
    <property type="match status" value="1"/>
</dbReference>
<evidence type="ECO:0000256" key="5">
    <source>
        <dbReference type="ARBA" id="ARBA00022679"/>
    </source>
</evidence>
<dbReference type="SUPFAM" id="SSF55785">
    <property type="entry name" value="PYP-like sensor domain (PAS domain)"/>
    <property type="match status" value="1"/>
</dbReference>
<evidence type="ECO:0000256" key="6">
    <source>
        <dbReference type="ARBA" id="ARBA00022741"/>
    </source>
</evidence>
<dbReference type="InterPro" id="IPR003661">
    <property type="entry name" value="HisK_dim/P_dom"/>
</dbReference>
<feature type="domain" description="HAMP" evidence="14">
    <location>
        <begin position="355"/>
        <end position="407"/>
    </location>
</feature>
<feature type="coiled-coil region" evidence="10">
    <location>
        <begin position="392"/>
        <end position="426"/>
    </location>
</feature>
<dbReference type="Gene3D" id="3.30.565.10">
    <property type="entry name" value="Histidine kinase-like ATPase, C-terminal domain"/>
    <property type="match status" value="1"/>
</dbReference>
<dbReference type="Pfam" id="PF13426">
    <property type="entry name" value="PAS_9"/>
    <property type="match status" value="1"/>
</dbReference>
<keyword evidence="11" id="KW-0472">Membrane</keyword>
<evidence type="ECO:0000256" key="3">
    <source>
        <dbReference type="ARBA" id="ARBA00012438"/>
    </source>
</evidence>
<dbReference type="InterPro" id="IPR005467">
    <property type="entry name" value="His_kinase_dom"/>
</dbReference>
<dbReference type="InterPro" id="IPR004358">
    <property type="entry name" value="Sig_transdc_His_kin-like_C"/>
</dbReference>
<dbReference type="GO" id="GO:0016020">
    <property type="term" value="C:membrane"/>
    <property type="evidence" value="ECO:0007669"/>
    <property type="project" value="UniProtKB-SubCell"/>
</dbReference>
<keyword evidence="7 15" id="KW-0418">Kinase</keyword>
<feature type="domain" description="Histidine kinase" evidence="12">
    <location>
        <begin position="560"/>
        <end position="770"/>
    </location>
</feature>
<dbReference type="InterPro" id="IPR003594">
    <property type="entry name" value="HATPase_dom"/>
</dbReference>
<evidence type="ECO:0000256" key="2">
    <source>
        <dbReference type="ARBA" id="ARBA00004370"/>
    </source>
</evidence>
<dbReference type="GO" id="GO:0000155">
    <property type="term" value="F:phosphorelay sensor kinase activity"/>
    <property type="evidence" value="ECO:0007669"/>
    <property type="project" value="InterPro"/>
</dbReference>
<dbReference type="PRINTS" id="PR00344">
    <property type="entry name" value="BCTRLSENSOR"/>
</dbReference>
<dbReference type="InterPro" id="IPR036890">
    <property type="entry name" value="HATPase_C_sf"/>
</dbReference>
<dbReference type="PROSITE" id="PS50885">
    <property type="entry name" value="HAMP"/>
    <property type="match status" value="1"/>
</dbReference>
<dbReference type="SUPFAM" id="SSF47384">
    <property type="entry name" value="Homodimeric domain of signal transducing histidine kinase"/>
    <property type="match status" value="1"/>
</dbReference>
<dbReference type="PANTHER" id="PTHR43065">
    <property type="entry name" value="SENSOR HISTIDINE KINASE"/>
    <property type="match status" value="1"/>
</dbReference>
<comment type="caution">
    <text evidence="15">The sequence shown here is derived from an EMBL/GenBank/DDBJ whole genome shotgun (WGS) entry which is preliminary data.</text>
</comment>
<dbReference type="GO" id="GO:0005524">
    <property type="term" value="F:ATP binding"/>
    <property type="evidence" value="ECO:0007669"/>
    <property type="project" value="UniProtKB-KW"/>
</dbReference>
<keyword evidence="5" id="KW-0808">Transferase</keyword>
<keyword evidence="11" id="KW-1133">Transmembrane helix</keyword>
<evidence type="ECO:0000313" key="16">
    <source>
        <dbReference type="Proteomes" id="UP000319783"/>
    </source>
</evidence>
<evidence type="ECO:0000259" key="14">
    <source>
        <dbReference type="PROSITE" id="PS50885"/>
    </source>
</evidence>
<dbReference type="SUPFAM" id="SSF158472">
    <property type="entry name" value="HAMP domain-like"/>
    <property type="match status" value="1"/>
</dbReference>
<comment type="catalytic activity">
    <reaction evidence="1">
        <text>ATP + protein L-histidine = ADP + protein N-phospho-L-histidine.</text>
        <dbReference type="EC" id="2.7.13.3"/>
    </reaction>
</comment>
<dbReference type="NCBIfam" id="TIGR00229">
    <property type="entry name" value="sensory_box"/>
    <property type="match status" value="1"/>
</dbReference>
<dbReference type="Gene3D" id="6.10.340.10">
    <property type="match status" value="1"/>
</dbReference>
<evidence type="ECO:0000256" key="11">
    <source>
        <dbReference type="SAM" id="Phobius"/>
    </source>
</evidence>
<evidence type="ECO:0000259" key="12">
    <source>
        <dbReference type="PROSITE" id="PS50109"/>
    </source>
</evidence>
<accession>A0A533Q8K1</accession>
<dbReference type="PANTHER" id="PTHR43065:SF46">
    <property type="entry name" value="C4-DICARBOXYLATE TRANSPORT SENSOR PROTEIN DCTB"/>
    <property type="match status" value="1"/>
</dbReference>
<dbReference type="InterPro" id="IPR036097">
    <property type="entry name" value="HisK_dim/P_sf"/>
</dbReference>
<feature type="transmembrane region" description="Helical" evidence="11">
    <location>
        <begin position="335"/>
        <end position="357"/>
    </location>
</feature>
<dbReference type="Proteomes" id="UP000319783">
    <property type="component" value="Unassembled WGS sequence"/>
</dbReference>
<organism evidence="15 16">
    <name type="scientific">Candidatus Jettenia ecosi</name>
    <dbReference type="NCBI Taxonomy" id="2494326"/>
    <lineage>
        <taxon>Bacteria</taxon>
        <taxon>Pseudomonadati</taxon>
        <taxon>Planctomycetota</taxon>
        <taxon>Candidatus Brocadiia</taxon>
        <taxon>Candidatus Brocadiales</taxon>
        <taxon>Candidatus Brocadiaceae</taxon>
        <taxon>Candidatus Jettenia</taxon>
    </lineage>
</organism>
<keyword evidence="10" id="KW-0175">Coiled coil</keyword>
<dbReference type="Gene3D" id="1.10.287.130">
    <property type="match status" value="1"/>
</dbReference>
<dbReference type="Pfam" id="PF00512">
    <property type="entry name" value="HisKA"/>
    <property type="match status" value="1"/>
</dbReference>
<gene>
    <name evidence="15" type="ORF">JETT_2762</name>
</gene>
<feature type="domain" description="PAS" evidence="13">
    <location>
        <begin position="423"/>
        <end position="494"/>
    </location>
</feature>
<dbReference type="SMART" id="SM00091">
    <property type="entry name" value="PAS"/>
    <property type="match status" value="1"/>
</dbReference>
<dbReference type="Pfam" id="PF00672">
    <property type="entry name" value="HAMP"/>
    <property type="match status" value="1"/>
</dbReference>
<evidence type="ECO:0000256" key="1">
    <source>
        <dbReference type="ARBA" id="ARBA00000085"/>
    </source>
</evidence>
<evidence type="ECO:0000259" key="13">
    <source>
        <dbReference type="PROSITE" id="PS50112"/>
    </source>
</evidence>
<keyword evidence="11" id="KW-0812">Transmembrane</keyword>
<evidence type="ECO:0000256" key="8">
    <source>
        <dbReference type="ARBA" id="ARBA00022840"/>
    </source>
</evidence>
<dbReference type="CDD" id="cd06225">
    <property type="entry name" value="HAMP"/>
    <property type="match status" value="1"/>
</dbReference>
<dbReference type="PROSITE" id="PS50109">
    <property type="entry name" value="HIS_KIN"/>
    <property type="match status" value="1"/>
</dbReference>
<evidence type="ECO:0000256" key="7">
    <source>
        <dbReference type="ARBA" id="ARBA00022777"/>
    </source>
</evidence>
<dbReference type="PROSITE" id="PS50112">
    <property type="entry name" value="PAS"/>
    <property type="match status" value="1"/>
</dbReference>
<name>A0A533Q8K1_9BACT</name>
<dbReference type="AlphaFoldDB" id="A0A533Q8K1"/>
<protein>
    <recommendedName>
        <fullName evidence="3">histidine kinase</fullName>
        <ecNumber evidence="3">2.7.13.3</ecNumber>
    </recommendedName>
</protein>
<dbReference type="Pfam" id="PF02518">
    <property type="entry name" value="HATPase_c"/>
    <property type="match status" value="1"/>
</dbReference>
<dbReference type="InterPro" id="IPR000014">
    <property type="entry name" value="PAS"/>
</dbReference>
<keyword evidence="9" id="KW-0902">Two-component regulatory system</keyword>
<reference evidence="15 16" key="1">
    <citation type="submission" date="2019-04" db="EMBL/GenBank/DDBJ databases">
        <title>Genome of a novel bacterium Candidatus Jettenia ecosi reconstructed from metagenome of an anammox bioreactor.</title>
        <authorList>
            <person name="Mardanov A.V."/>
            <person name="Beletsky A.V."/>
            <person name="Ravin N.V."/>
            <person name="Botchkova E.A."/>
            <person name="Litti Y.V."/>
            <person name="Nozhevnikova A.N."/>
        </authorList>
    </citation>
    <scope>NUCLEOTIDE SEQUENCE [LARGE SCALE GENOMIC DNA]</scope>
    <source>
        <strain evidence="15">J2</strain>
    </source>
</reference>
<proteinExistence type="predicted"/>
<evidence type="ECO:0000256" key="10">
    <source>
        <dbReference type="SAM" id="Coils"/>
    </source>
</evidence>
<dbReference type="InterPro" id="IPR003660">
    <property type="entry name" value="HAMP_dom"/>
</dbReference>
<feature type="transmembrane region" description="Helical" evidence="11">
    <location>
        <begin position="20"/>
        <end position="42"/>
    </location>
</feature>
<evidence type="ECO:0000256" key="4">
    <source>
        <dbReference type="ARBA" id="ARBA00022553"/>
    </source>
</evidence>
<evidence type="ECO:0000256" key="9">
    <source>
        <dbReference type="ARBA" id="ARBA00023012"/>
    </source>
</evidence>
<sequence length="775" mass="88113">MVKDSIRLKDFISFFKSIKVKLICYFILMTTLPILIVSSTAYNSGKKALNEGVIEKLTTISDLKKTQLSNWLQERIVDIGVLSTNKSLEVSFSNLLYLRKAFRSIDKMKESEIGEVYCNRLSEYLHQLKRKFIYCDEISIIDVENGEIVISTNESNVGLADGDYQYYLNVLENHRMPFKDIHYSKYTKRIGMTFFGIMKRTDPITLEETEVINGIVVIRVNTNDTIGPLIEEWPGMGETGETLLVRREGNQLIFLNNMRHLDENTALSMSIPVRPFVPESFILDPREEGIMDTFDYREKDVLLAFRYIPHMKWGLMVKQDTSEAFKPIMELKNQVITLAVTSVLIIVIIVFILAYGITQPILQLVQGANAIGKGKLGYRISINSQDEVGALALEFNKMAEKLEESYAGLEQKIHERTVQLKESEEKYRESINLANDAIFTLEIDSAQITDSNKKAEELLGYSKYELGKKKIWEIIPEYDREKTKQLWMMINKRGSGMLDNVDCQHIDGRLVPTSISASVIEYGKKKTIQWICRDITERKRMELQLIQAERLAAVGELAAGVAHEVNNPLGGLQNFVKMMRKEPENISQNLEFLDLMSEGLKRIEVIVKHLMAFSRPYATHMSNHSLNEIVENSLRFVDHRIKEQNIRLDKILSPGLSEIYGDADNISQVIINIIVNALDSMSDGGSLILETGYCDSQPLSIQVRITDTGSGIREEIINKIFNPFFTTKEMGSGLGLAISKRIVDDHNGNIMVKSKVSEGTTFYVCLPVRKATIIT</sequence>
<dbReference type="EMBL" id="SULG01000069">
    <property type="protein sequence ID" value="TLD40962.1"/>
    <property type="molecule type" value="Genomic_DNA"/>
</dbReference>
<dbReference type="SMART" id="SM00304">
    <property type="entry name" value="HAMP"/>
    <property type="match status" value="1"/>
</dbReference>
<keyword evidence="8" id="KW-0067">ATP-binding</keyword>